<organism evidence="1 2">
    <name type="scientific">Candidatus Cryosericum hinesii</name>
    <dbReference type="NCBI Taxonomy" id="2290915"/>
    <lineage>
        <taxon>Bacteria</taxon>
        <taxon>Pseudomonadati</taxon>
        <taxon>Caldisericota/Cryosericota group</taxon>
        <taxon>Candidatus Cryosericota</taxon>
        <taxon>Candidatus Cryosericia</taxon>
        <taxon>Candidatus Cryosericales</taxon>
        <taxon>Candidatus Cryosericaceae</taxon>
        <taxon>Candidatus Cryosericum</taxon>
    </lineage>
</organism>
<dbReference type="AlphaFoldDB" id="A0A398DDR6"/>
<accession>A0A398DDR6</accession>
<gene>
    <name evidence="1" type="ORF">SMC3_08300</name>
</gene>
<protein>
    <submittedName>
        <fullName evidence="1">Uncharacterized protein</fullName>
    </submittedName>
</protein>
<dbReference type="EMBL" id="QXIW01000033">
    <property type="protein sequence ID" value="RIE11779.1"/>
    <property type="molecule type" value="Genomic_DNA"/>
</dbReference>
<dbReference type="RefSeq" id="WP_119090042.1">
    <property type="nucleotide sequence ID" value="NZ_QXIW01000033.1"/>
</dbReference>
<sequence>MIVHIDGLNLLPGAGELLSQCVDDLDNDDRLVWQTSWQEILQSLWKLSRDKGDDIRAGIESLMHQRLEGVDPEYFWEARQIDWSDVGDSAGLPLDGEGRFNTTGDCRFVDESELLSWLWLFTALSVPGTRILGVGMEFNTSIDLCGKGDDEVFVRSVATAVRRNSRTEFEELPCRILDTVRDGEMSTPLDEWIGEPYPDRVDYIGDASPVSGLYGWVDEHACVGQRVTVFPAKLLKSPAFVQHLNEALIEAYSYFEKPEDAFPWRLQVIDGQLVPANSDSLRDRHTESLDEDREQAEQYGVALPADTMSATPLDDEQMLRLARMVGDALDVGGRALTQMEGMVSHDGSDETDYSIAGLIYPVEHRADGVHVLESCKQQVQVCDGKTWIPGREWVKCAQTGNHADGDGH</sequence>
<reference evidence="1 2" key="1">
    <citation type="submission" date="2018-09" db="EMBL/GenBank/DDBJ databases">
        <title>Discovery and Ecogenomic Context for Candidatus Cryosericales, a Global Caldiserica Order Active in Thawing Permafrost.</title>
        <authorList>
            <person name="Martinez M.A."/>
            <person name="Woodcroft B.J."/>
            <person name="Ignacio Espinoza J.C."/>
            <person name="Zayed A."/>
            <person name="Singleton C.M."/>
            <person name="Boyd J."/>
            <person name="Li Y.-F."/>
            <person name="Purvine S."/>
            <person name="Maughan H."/>
            <person name="Hodgkins S.B."/>
            <person name="Anderson D."/>
            <person name="Sederholm M."/>
            <person name="Temperton B."/>
            <person name="Saleska S.R."/>
            <person name="Tyson G.W."/>
            <person name="Rich V.I."/>
        </authorList>
    </citation>
    <scope>NUCLEOTIDE SEQUENCE [LARGE SCALE GENOMIC DNA]</scope>
    <source>
        <strain evidence="1 2">SMC3</strain>
    </source>
</reference>
<proteinExistence type="predicted"/>
<evidence type="ECO:0000313" key="2">
    <source>
        <dbReference type="Proteomes" id="UP000266042"/>
    </source>
</evidence>
<comment type="caution">
    <text evidence="1">The sequence shown here is derived from an EMBL/GenBank/DDBJ whole genome shotgun (WGS) entry which is preliminary data.</text>
</comment>
<name>A0A398DDR6_9BACT</name>
<evidence type="ECO:0000313" key="1">
    <source>
        <dbReference type="EMBL" id="RIE11779.1"/>
    </source>
</evidence>
<dbReference type="Proteomes" id="UP000266042">
    <property type="component" value="Unassembled WGS sequence"/>
</dbReference>